<feature type="signal peptide" evidence="2">
    <location>
        <begin position="1"/>
        <end position="19"/>
    </location>
</feature>
<gene>
    <name evidence="3" type="ORF">IW261DRAFT_1510984</name>
</gene>
<evidence type="ECO:0000256" key="1">
    <source>
        <dbReference type="SAM" id="MobiDB-lite"/>
    </source>
</evidence>
<accession>A0AA39NTV6</accession>
<feature type="region of interest" description="Disordered" evidence="1">
    <location>
        <begin position="74"/>
        <end position="96"/>
    </location>
</feature>
<organism evidence="3 4">
    <name type="scientific">Armillaria novae-zelandiae</name>
    <dbReference type="NCBI Taxonomy" id="153914"/>
    <lineage>
        <taxon>Eukaryota</taxon>
        <taxon>Fungi</taxon>
        <taxon>Dikarya</taxon>
        <taxon>Basidiomycota</taxon>
        <taxon>Agaricomycotina</taxon>
        <taxon>Agaricomycetes</taxon>
        <taxon>Agaricomycetidae</taxon>
        <taxon>Agaricales</taxon>
        <taxon>Marasmiineae</taxon>
        <taxon>Physalacriaceae</taxon>
        <taxon>Armillaria</taxon>
    </lineage>
</organism>
<evidence type="ECO:0000256" key="2">
    <source>
        <dbReference type="SAM" id="SignalP"/>
    </source>
</evidence>
<protein>
    <submittedName>
        <fullName evidence="3">Uncharacterized protein</fullName>
    </submittedName>
</protein>
<dbReference type="AlphaFoldDB" id="A0AA39NTV6"/>
<evidence type="ECO:0000313" key="3">
    <source>
        <dbReference type="EMBL" id="KAK0471772.1"/>
    </source>
</evidence>
<dbReference type="Proteomes" id="UP001175227">
    <property type="component" value="Unassembled WGS sequence"/>
</dbReference>
<keyword evidence="2" id="KW-0732">Signal</keyword>
<feature type="compositionally biased region" description="Polar residues" evidence="1">
    <location>
        <begin position="39"/>
        <end position="54"/>
    </location>
</feature>
<feature type="non-terminal residue" evidence="3">
    <location>
        <position position="96"/>
    </location>
</feature>
<reference evidence="3" key="1">
    <citation type="submission" date="2023-06" db="EMBL/GenBank/DDBJ databases">
        <authorList>
            <consortium name="Lawrence Berkeley National Laboratory"/>
            <person name="Ahrendt S."/>
            <person name="Sahu N."/>
            <person name="Indic B."/>
            <person name="Wong-Bajracharya J."/>
            <person name="Merenyi Z."/>
            <person name="Ke H.-M."/>
            <person name="Monk M."/>
            <person name="Kocsube S."/>
            <person name="Drula E."/>
            <person name="Lipzen A."/>
            <person name="Balint B."/>
            <person name="Henrissat B."/>
            <person name="Andreopoulos B."/>
            <person name="Martin F.M."/>
            <person name="Harder C.B."/>
            <person name="Rigling D."/>
            <person name="Ford K.L."/>
            <person name="Foster G.D."/>
            <person name="Pangilinan J."/>
            <person name="Papanicolaou A."/>
            <person name="Barry K."/>
            <person name="LaButti K."/>
            <person name="Viragh M."/>
            <person name="Koriabine M."/>
            <person name="Yan M."/>
            <person name="Riley R."/>
            <person name="Champramary S."/>
            <person name="Plett K.L."/>
            <person name="Tsai I.J."/>
            <person name="Slot J."/>
            <person name="Sipos G."/>
            <person name="Plett J."/>
            <person name="Nagy L.G."/>
            <person name="Grigoriev I.V."/>
        </authorList>
    </citation>
    <scope>NUCLEOTIDE SEQUENCE</scope>
    <source>
        <strain evidence="3">ICMP 16352</strain>
    </source>
</reference>
<proteinExistence type="predicted"/>
<sequence>MAAGRLSFSAFVLVSVVSAFSIDAESSCIFSSFPNTGITPERISTAQPSGGTNNSEHDLAPKTQTFLLSHLTSLRRQPASDSDDPPHTILGTSDRV</sequence>
<name>A0AA39NTV6_9AGAR</name>
<dbReference type="EMBL" id="JAUEPR010000047">
    <property type="protein sequence ID" value="KAK0471772.1"/>
    <property type="molecule type" value="Genomic_DNA"/>
</dbReference>
<feature type="region of interest" description="Disordered" evidence="1">
    <location>
        <begin position="39"/>
        <end position="59"/>
    </location>
</feature>
<comment type="caution">
    <text evidence="3">The sequence shown here is derived from an EMBL/GenBank/DDBJ whole genome shotgun (WGS) entry which is preliminary data.</text>
</comment>
<keyword evidence="4" id="KW-1185">Reference proteome</keyword>
<evidence type="ECO:0000313" key="4">
    <source>
        <dbReference type="Proteomes" id="UP001175227"/>
    </source>
</evidence>
<feature type="chain" id="PRO_5041317910" evidence="2">
    <location>
        <begin position="20"/>
        <end position="96"/>
    </location>
</feature>